<dbReference type="EMBL" id="BOMI01000065">
    <property type="protein sequence ID" value="GID74776.1"/>
    <property type="molecule type" value="Genomic_DNA"/>
</dbReference>
<dbReference type="Proteomes" id="UP000609879">
    <property type="component" value="Unassembled WGS sequence"/>
</dbReference>
<reference evidence="1 2" key="1">
    <citation type="submission" date="2021-01" db="EMBL/GenBank/DDBJ databases">
        <title>Whole genome shotgun sequence of Actinoplanes deccanensis NBRC 13994.</title>
        <authorList>
            <person name="Komaki H."/>
            <person name="Tamura T."/>
        </authorList>
    </citation>
    <scope>NUCLEOTIDE SEQUENCE [LARGE SCALE GENOMIC DNA]</scope>
    <source>
        <strain evidence="1 2">NBRC 13994</strain>
    </source>
</reference>
<gene>
    <name evidence="1" type="ORF">Ade02nite_34170</name>
</gene>
<dbReference type="RefSeq" id="WP_203763695.1">
    <property type="nucleotide sequence ID" value="NZ_BAAABO010000012.1"/>
</dbReference>
<protein>
    <recommendedName>
        <fullName evidence="3">Leucine-rich repeat domain-containing protein</fullName>
    </recommendedName>
</protein>
<sequence length="270" mass="29865">MELFERSRYRYVYSPTGEGIYCVGNVVECDYLTVDGATRIPWGKEPAPEDLDRIRCLDLVPSAAQLRRPKLPPYLADLPHLRSLSLPAAMVALLGDTVPPALVISGEAESPVTLGEIESLLYVGTDLSRVVDPLPPVAFLRTLIGGRDKPREQLRSLTTLRHLELEDVRNDDVLADIRSPVEALEIAGTGRRFPMTGLPKSVKALRLNGVRAEIDCSLLTGLDELDVLNSRKFTNIDALLEIPSVRFLNCGNPFKGRPEFQDRGFDIAYA</sequence>
<accession>A0ABQ3Y457</accession>
<organism evidence="1 2">
    <name type="scientific">Paractinoplanes deccanensis</name>
    <dbReference type="NCBI Taxonomy" id="113561"/>
    <lineage>
        <taxon>Bacteria</taxon>
        <taxon>Bacillati</taxon>
        <taxon>Actinomycetota</taxon>
        <taxon>Actinomycetes</taxon>
        <taxon>Micromonosporales</taxon>
        <taxon>Micromonosporaceae</taxon>
        <taxon>Paractinoplanes</taxon>
    </lineage>
</organism>
<evidence type="ECO:0008006" key="3">
    <source>
        <dbReference type="Google" id="ProtNLM"/>
    </source>
</evidence>
<keyword evidence="2" id="KW-1185">Reference proteome</keyword>
<evidence type="ECO:0000313" key="2">
    <source>
        <dbReference type="Proteomes" id="UP000609879"/>
    </source>
</evidence>
<comment type="caution">
    <text evidence="1">The sequence shown here is derived from an EMBL/GenBank/DDBJ whole genome shotgun (WGS) entry which is preliminary data.</text>
</comment>
<evidence type="ECO:0000313" key="1">
    <source>
        <dbReference type="EMBL" id="GID74776.1"/>
    </source>
</evidence>
<name>A0ABQ3Y457_9ACTN</name>
<proteinExistence type="predicted"/>